<dbReference type="Pfam" id="PF13419">
    <property type="entry name" value="HAD_2"/>
    <property type="match status" value="1"/>
</dbReference>
<dbReference type="SFLD" id="SFLDS00003">
    <property type="entry name" value="Haloacid_Dehalogenase"/>
    <property type="match status" value="1"/>
</dbReference>
<dbReference type="PANTHER" id="PTHR18901">
    <property type="entry name" value="2-DEOXYGLUCOSE-6-PHOSPHATE PHOSPHATASE 2"/>
    <property type="match status" value="1"/>
</dbReference>
<reference evidence="1 2" key="1">
    <citation type="journal article" date="2016" name="Environ. Microbiol.">
        <title>Genomic resolution of a cold subsurface aquifer community provides metabolic insights for novel microbes adapted to high CO concentrations.</title>
        <authorList>
            <person name="Probst A.J."/>
            <person name="Castelle C.J."/>
            <person name="Singh A."/>
            <person name="Brown C.T."/>
            <person name="Anantharaman K."/>
            <person name="Sharon I."/>
            <person name="Hug L.A."/>
            <person name="Burstein D."/>
            <person name="Emerson J.B."/>
            <person name="Thomas B.C."/>
            <person name="Banfield J.F."/>
        </authorList>
    </citation>
    <scope>NUCLEOTIDE SEQUENCE [LARGE SCALE GENOMIC DNA]</scope>
    <source>
        <strain evidence="1">CG2_30_54_11</strain>
    </source>
</reference>
<evidence type="ECO:0000313" key="2">
    <source>
        <dbReference type="Proteomes" id="UP000183245"/>
    </source>
</evidence>
<dbReference type="AlphaFoldDB" id="A0A1J5IJU5"/>
<organism evidence="1 2">
    <name type="scientific">Candidatus Wirthbacteria bacterium CG2_30_54_11</name>
    <dbReference type="NCBI Taxonomy" id="1817892"/>
    <lineage>
        <taxon>Bacteria</taxon>
        <taxon>Candidatus Wirthbacteria</taxon>
    </lineage>
</organism>
<dbReference type="SUPFAM" id="SSF56784">
    <property type="entry name" value="HAD-like"/>
    <property type="match status" value="1"/>
</dbReference>
<proteinExistence type="predicted"/>
<dbReference type="STRING" id="1817892.AUK40_04230"/>
<name>A0A1J5IJU5_9BACT</name>
<accession>A0A1J5IJU5</accession>
<dbReference type="InterPro" id="IPR036412">
    <property type="entry name" value="HAD-like_sf"/>
</dbReference>
<dbReference type="PANTHER" id="PTHR18901:SF38">
    <property type="entry name" value="PSEUDOURIDINE-5'-PHOSPHATASE"/>
    <property type="match status" value="1"/>
</dbReference>
<dbReference type="InterPro" id="IPR023198">
    <property type="entry name" value="PGP-like_dom2"/>
</dbReference>
<evidence type="ECO:0008006" key="3">
    <source>
        <dbReference type="Google" id="ProtNLM"/>
    </source>
</evidence>
<gene>
    <name evidence="1" type="ORF">AUK40_04230</name>
</gene>
<protein>
    <recommendedName>
        <fullName evidence="3">FCP1 homology domain-containing protein</fullName>
    </recommendedName>
</protein>
<dbReference type="Gene3D" id="1.10.150.240">
    <property type="entry name" value="Putative phosphatase, domain 2"/>
    <property type="match status" value="1"/>
</dbReference>
<dbReference type="Proteomes" id="UP000183245">
    <property type="component" value="Unassembled WGS sequence"/>
</dbReference>
<dbReference type="EMBL" id="MNZT01000073">
    <property type="protein sequence ID" value="OIP96971.1"/>
    <property type="molecule type" value="Genomic_DNA"/>
</dbReference>
<sequence>MIRAFIFDLDGTLVNTEPLFSKAFDLIGDRYQRKYTEEIKRSVMAHKAIIALTKILEAWDLDLDPAVFMEEFESVYLPLVRTELTLMPGFHELISTLDDLGIRRSLSTSSQRRWVDTIFDRFGLHQHFDHVVTADDVLHGKPHPEAFSLVIDRYGFQPSECAAIEDSPHGIASAKAAGAVTIAVPGSFCKTADCGQADYQVSSLADITKEFIVSMSNSQETA</sequence>
<dbReference type="InterPro" id="IPR041492">
    <property type="entry name" value="HAD_2"/>
</dbReference>
<dbReference type="InterPro" id="IPR023214">
    <property type="entry name" value="HAD_sf"/>
</dbReference>
<comment type="caution">
    <text evidence="1">The sequence shown here is derived from an EMBL/GenBank/DDBJ whole genome shotgun (WGS) entry which is preliminary data.</text>
</comment>
<dbReference type="PROSITE" id="PS01228">
    <property type="entry name" value="COF_1"/>
    <property type="match status" value="1"/>
</dbReference>
<dbReference type="SFLD" id="SFLDG01135">
    <property type="entry name" value="C1.5.6:_HAD__Beta-PGM__Phospha"/>
    <property type="match status" value="1"/>
</dbReference>
<dbReference type="Gene3D" id="3.40.50.1000">
    <property type="entry name" value="HAD superfamily/HAD-like"/>
    <property type="match status" value="1"/>
</dbReference>
<dbReference type="InterPro" id="IPR006439">
    <property type="entry name" value="HAD-SF_hydro_IA"/>
</dbReference>
<dbReference type="NCBIfam" id="TIGR01509">
    <property type="entry name" value="HAD-SF-IA-v3"/>
    <property type="match status" value="1"/>
</dbReference>
<dbReference type="SFLD" id="SFLDG01129">
    <property type="entry name" value="C1.5:_HAD__Beta-PGM__Phosphata"/>
    <property type="match status" value="1"/>
</dbReference>
<evidence type="ECO:0000313" key="1">
    <source>
        <dbReference type="EMBL" id="OIP96971.1"/>
    </source>
</evidence>